<dbReference type="Proteomes" id="UP001553715">
    <property type="component" value="Unassembled WGS sequence"/>
</dbReference>
<feature type="transmembrane region" description="Helical" evidence="7">
    <location>
        <begin position="69"/>
        <end position="93"/>
    </location>
</feature>
<dbReference type="InterPro" id="IPR019108">
    <property type="entry name" value="Caa3_assmbl_CtaG-rel"/>
</dbReference>
<feature type="transmembrane region" description="Helical" evidence="7">
    <location>
        <begin position="254"/>
        <end position="275"/>
    </location>
</feature>
<keyword evidence="3 7" id="KW-0812">Transmembrane</keyword>
<keyword evidence="5 7" id="KW-0472">Membrane</keyword>
<evidence type="ECO:0000256" key="2">
    <source>
        <dbReference type="ARBA" id="ARBA00022475"/>
    </source>
</evidence>
<feature type="transmembrane region" description="Helical" evidence="7">
    <location>
        <begin position="322"/>
        <end position="343"/>
    </location>
</feature>
<organism evidence="8 9">
    <name type="scientific">Microbacterium profundi</name>
    <dbReference type="NCBI Taxonomy" id="450380"/>
    <lineage>
        <taxon>Bacteria</taxon>
        <taxon>Bacillati</taxon>
        <taxon>Actinomycetota</taxon>
        <taxon>Actinomycetes</taxon>
        <taxon>Micrococcales</taxon>
        <taxon>Microbacteriaceae</taxon>
        <taxon>Microbacterium</taxon>
    </lineage>
</organism>
<reference evidence="8 9" key="1">
    <citation type="submission" date="2024-06" db="EMBL/GenBank/DDBJ databases">
        <title>The Natural Products Discovery Center: Release of the First 8490 Sequenced Strains for Exploring Actinobacteria Biosynthetic Diversity.</title>
        <authorList>
            <person name="Kalkreuter E."/>
            <person name="Kautsar S.A."/>
            <person name="Yang D."/>
            <person name="Bader C.D."/>
            <person name="Teijaro C.N."/>
            <person name="Fluegel L."/>
            <person name="Davis C.M."/>
            <person name="Simpson J.R."/>
            <person name="Lauterbach L."/>
            <person name="Steele A.D."/>
            <person name="Gui C."/>
            <person name="Meng S."/>
            <person name="Li G."/>
            <person name="Viehrig K."/>
            <person name="Ye F."/>
            <person name="Su P."/>
            <person name="Kiefer A.F."/>
            <person name="Nichols A."/>
            <person name="Cepeda A.J."/>
            <person name="Yan W."/>
            <person name="Fan B."/>
            <person name="Jiang Y."/>
            <person name="Adhikari A."/>
            <person name="Zheng C.-J."/>
            <person name="Schuster L."/>
            <person name="Cowan T.M."/>
            <person name="Smanski M.J."/>
            <person name="Chevrette M.G."/>
            <person name="De Carvalho L.P.S."/>
            <person name="Shen B."/>
        </authorList>
    </citation>
    <scope>NUCLEOTIDE SEQUENCE [LARGE SCALE GENOMIC DNA]</scope>
    <source>
        <strain evidence="8 9">NPDC077434</strain>
    </source>
</reference>
<feature type="transmembrane region" description="Helical" evidence="7">
    <location>
        <begin position="445"/>
        <end position="469"/>
    </location>
</feature>
<feature type="transmembrane region" description="Helical" evidence="7">
    <location>
        <begin position="113"/>
        <end position="134"/>
    </location>
</feature>
<keyword evidence="4 7" id="KW-1133">Transmembrane helix</keyword>
<comment type="subcellular location">
    <subcellularLocation>
        <location evidence="1">Cell membrane</location>
        <topology evidence="1">Multi-pass membrane protein</topology>
    </subcellularLocation>
</comment>
<feature type="transmembrane region" description="Helical" evidence="7">
    <location>
        <begin position="565"/>
        <end position="589"/>
    </location>
</feature>
<dbReference type="Pfam" id="PF09678">
    <property type="entry name" value="Caa3_CtaG"/>
    <property type="match status" value="1"/>
</dbReference>
<feature type="transmembrane region" description="Helical" evidence="7">
    <location>
        <begin position="609"/>
        <end position="632"/>
    </location>
</feature>
<evidence type="ECO:0000313" key="8">
    <source>
        <dbReference type="EMBL" id="MEW1973645.1"/>
    </source>
</evidence>
<feature type="transmembrane region" description="Helical" evidence="7">
    <location>
        <begin position="383"/>
        <end position="403"/>
    </location>
</feature>
<dbReference type="EMBL" id="JBFBMH010000001">
    <property type="protein sequence ID" value="MEW1973645.1"/>
    <property type="molecule type" value="Genomic_DNA"/>
</dbReference>
<feature type="transmembrane region" description="Helical" evidence="7">
    <location>
        <begin position="24"/>
        <end position="49"/>
    </location>
</feature>
<feature type="transmembrane region" description="Helical" evidence="7">
    <location>
        <begin position="162"/>
        <end position="180"/>
    </location>
</feature>
<feature type="transmembrane region" description="Helical" evidence="7">
    <location>
        <begin position="187"/>
        <end position="208"/>
    </location>
</feature>
<proteinExistence type="predicted"/>
<gene>
    <name evidence="8" type="ORF">AB0301_00980</name>
</gene>
<feature type="transmembrane region" description="Helical" evidence="7">
    <location>
        <begin position="287"/>
        <end position="310"/>
    </location>
</feature>
<sequence>MTESALAVIEQEETEGTSVRRVRVGVITSLILGISVLGIAFPVTVAVLLGEAPYRKLFVSYPGVDVAVVTTILLVAAHAASMVSVGAIVHLLFLRDAPAQRARILSQGFEIRVLRVASGAWALCAGALVIFEALDANGAPLERLSISYALPFLWDASDAPKAWTISLIGALIVFFASYFAERWTGLLIPLWAAAVGILAPVVTGQVLVGPDHDFGGDAAVFQTVAAFAFFGAVCVAGLRVSSGRLVAPQTLRRLFLLGIVALPVILVSDVVIGVFKLAGSSITASVTGWLILSGGVCLLVLSGMLAYGWWRGRRGRLPASTLTALLTVGGVAVAGWLGTGVAMTRQPPPQYFVPTSIEQVFMGFEVPDAPTALVLFGQWRPNLLFLGIAAAAIIVYLIAVRTLHRRGDTWPIGRTTAWLAGWTVVIVATSSGFGKYSASNFGVHMIVHMSLNMLAPGLLVLGGIVTLLLRATRTGRDKPAGLHDWITWLLHWRMLRFLYNPLIVFVVFVGSYYGLYFTGLFGEYMRFHWAHQLMNVHFLIVGYLYYSLIIGVDRPPRPLPHIGKLGYVLAAMPFHAFFGVILMTSPGIIAEDFYLRLDLPWADLQAQQYLGGGVAWAGGEIPLMIVIIALAIQWSRQDAREAHRKDRHLDTGLDDEFAAYNQMLHQLTERETSRPGPRPPAQPARRSPTHEEPRP</sequence>
<comment type="caution">
    <text evidence="8">The sequence shown here is derived from an EMBL/GenBank/DDBJ whole genome shotgun (WGS) entry which is preliminary data.</text>
</comment>
<feature type="transmembrane region" description="Helical" evidence="7">
    <location>
        <begin position="220"/>
        <end position="242"/>
    </location>
</feature>
<keyword evidence="2" id="KW-1003">Cell membrane</keyword>
<accession>A0ABV3LCK8</accession>
<evidence type="ECO:0000256" key="7">
    <source>
        <dbReference type="SAM" id="Phobius"/>
    </source>
</evidence>
<keyword evidence="9" id="KW-1185">Reference proteome</keyword>
<feature type="transmembrane region" description="Helical" evidence="7">
    <location>
        <begin position="415"/>
        <end position="433"/>
    </location>
</feature>
<dbReference type="RefSeq" id="WP_366232065.1">
    <property type="nucleotide sequence ID" value="NZ_JBFBMH010000001.1"/>
</dbReference>
<evidence type="ECO:0000256" key="5">
    <source>
        <dbReference type="ARBA" id="ARBA00023136"/>
    </source>
</evidence>
<evidence type="ECO:0000256" key="1">
    <source>
        <dbReference type="ARBA" id="ARBA00004651"/>
    </source>
</evidence>
<name>A0ABV3LCK8_9MICO</name>
<evidence type="ECO:0000256" key="3">
    <source>
        <dbReference type="ARBA" id="ARBA00022692"/>
    </source>
</evidence>
<feature type="region of interest" description="Disordered" evidence="6">
    <location>
        <begin position="664"/>
        <end position="695"/>
    </location>
</feature>
<feature type="transmembrane region" description="Helical" evidence="7">
    <location>
        <begin position="497"/>
        <end position="516"/>
    </location>
</feature>
<evidence type="ECO:0000256" key="4">
    <source>
        <dbReference type="ARBA" id="ARBA00022989"/>
    </source>
</evidence>
<protein>
    <submittedName>
        <fullName evidence="8">Cytochrome c oxidase assembly protein</fullName>
    </submittedName>
</protein>
<feature type="transmembrane region" description="Helical" evidence="7">
    <location>
        <begin position="536"/>
        <end position="553"/>
    </location>
</feature>
<evidence type="ECO:0000256" key="6">
    <source>
        <dbReference type="SAM" id="MobiDB-lite"/>
    </source>
</evidence>
<evidence type="ECO:0000313" key="9">
    <source>
        <dbReference type="Proteomes" id="UP001553715"/>
    </source>
</evidence>